<evidence type="ECO:0000256" key="6">
    <source>
        <dbReference type="ARBA" id="ARBA00023136"/>
    </source>
</evidence>
<dbReference type="Gene3D" id="1.10.3720.10">
    <property type="entry name" value="MetI-like"/>
    <property type="match status" value="1"/>
</dbReference>
<dbReference type="InterPro" id="IPR035906">
    <property type="entry name" value="MetI-like_sf"/>
</dbReference>
<accession>A0A7S8EAT2</accession>
<keyword evidence="3" id="KW-1003">Cell membrane</keyword>
<evidence type="ECO:0000256" key="3">
    <source>
        <dbReference type="ARBA" id="ARBA00022475"/>
    </source>
</evidence>
<feature type="transmembrane region" description="Helical" evidence="7">
    <location>
        <begin position="86"/>
        <end position="110"/>
    </location>
</feature>
<proteinExistence type="inferred from homology"/>
<dbReference type="EMBL" id="CP062983">
    <property type="protein sequence ID" value="QPC83393.1"/>
    <property type="molecule type" value="Genomic_DNA"/>
</dbReference>
<feature type="transmembrane region" description="Helical" evidence="7">
    <location>
        <begin position="26"/>
        <end position="45"/>
    </location>
</feature>
<evidence type="ECO:0000256" key="7">
    <source>
        <dbReference type="RuleBase" id="RU363032"/>
    </source>
</evidence>
<sequence>MTTLNNTSSVPAVGDEKTFFQKYNKVLYMIALSLFALFWMLPIIWTLTTSFRPEISIQADLARFFPDPFTTENWEYVLRSSKIPRWLFNSAFVAVTHTALQLIVCSTAAYAFARIPFKGRGIVYPLVLAGLMVPGQATFIPVYLMFSNLGLLNTYTALILPGIASPFAIFLLTQFFKEIPIEFEEAAYIDGASRLTIFRKIILPLSLPALTTLAIFTFLGNWNDYLWPLVAATKDEVRTITIGLKLISSQWGYADSYGKVMAAAWVGAMPIVLFFFAFQRRILSGISFNSGIK</sequence>
<evidence type="ECO:0000259" key="8">
    <source>
        <dbReference type="PROSITE" id="PS50928"/>
    </source>
</evidence>
<feature type="transmembrane region" description="Helical" evidence="7">
    <location>
        <begin position="122"/>
        <end position="146"/>
    </location>
</feature>
<comment type="similarity">
    <text evidence="7">Belongs to the binding-protein-dependent transport system permease family.</text>
</comment>
<evidence type="ECO:0000256" key="4">
    <source>
        <dbReference type="ARBA" id="ARBA00022692"/>
    </source>
</evidence>
<dbReference type="GO" id="GO:0005886">
    <property type="term" value="C:plasma membrane"/>
    <property type="evidence" value="ECO:0007669"/>
    <property type="project" value="UniProtKB-SubCell"/>
</dbReference>
<feature type="domain" description="ABC transmembrane type-1" evidence="8">
    <location>
        <begin position="87"/>
        <end position="278"/>
    </location>
</feature>
<evidence type="ECO:0000313" key="9">
    <source>
        <dbReference type="EMBL" id="QPC83393.1"/>
    </source>
</evidence>
<gene>
    <name evidence="9" type="ORF">G4Y79_03150</name>
</gene>
<evidence type="ECO:0000256" key="5">
    <source>
        <dbReference type="ARBA" id="ARBA00022989"/>
    </source>
</evidence>
<dbReference type="AlphaFoldDB" id="A0A7S8EAT2"/>
<name>A0A7S8EAT2_9CHLR</name>
<dbReference type="Proteomes" id="UP000594468">
    <property type="component" value="Chromosome"/>
</dbReference>
<keyword evidence="4 7" id="KW-0812">Transmembrane</keyword>
<dbReference type="CDD" id="cd06261">
    <property type="entry name" value="TM_PBP2"/>
    <property type="match status" value="1"/>
</dbReference>
<keyword evidence="5 7" id="KW-1133">Transmembrane helix</keyword>
<feature type="transmembrane region" description="Helical" evidence="7">
    <location>
        <begin position="260"/>
        <end position="278"/>
    </location>
</feature>
<evidence type="ECO:0000313" key="10">
    <source>
        <dbReference type="Proteomes" id="UP000594468"/>
    </source>
</evidence>
<dbReference type="PANTHER" id="PTHR43744">
    <property type="entry name" value="ABC TRANSPORTER PERMEASE PROTEIN MG189-RELATED-RELATED"/>
    <property type="match status" value="1"/>
</dbReference>
<evidence type="ECO:0000256" key="1">
    <source>
        <dbReference type="ARBA" id="ARBA00004651"/>
    </source>
</evidence>
<dbReference type="PANTHER" id="PTHR43744:SF12">
    <property type="entry name" value="ABC TRANSPORTER PERMEASE PROTEIN MG189-RELATED"/>
    <property type="match status" value="1"/>
</dbReference>
<dbReference type="InterPro" id="IPR000515">
    <property type="entry name" value="MetI-like"/>
</dbReference>
<keyword evidence="6 7" id="KW-0472">Membrane</keyword>
<dbReference type="Pfam" id="PF00528">
    <property type="entry name" value="BPD_transp_1"/>
    <property type="match status" value="1"/>
</dbReference>
<keyword evidence="2 7" id="KW-0813">Transport</keyword>
<comment type="subcellular location">
    <subcellularLocation>
        <location evidence="1 7">Cell membrane</location>
        <topology evidence="1 7">Multi-pass membrane protein</topology>
    </subcellularLocation>
</comment>
<dbReference type="PROSITE" id="PS50928">
    <property type="entry name" value="ABC_TM1"/>
    <property type="match status" value="1"/>
</dbReference>
<evidence type="ECO:0000256" key="2">
    <source>
        <dbReference type="ARBA" id="ARBA00022448"/>
    </source>
</evidence>
<dbReference type="KEGG" id="pmet:G4Y79_03150"/>
<organism evidence="9 10">
    <name type="scientific">Phototrophicus methaneseepsis</name>
    <dbReference type="NCBI Taxonomy" id="2710758"/>
    <lineage>
        <taxon>Bacteria</taxon>
        <taxon>Bacillati</taxon>
        <taxon>Chloroflexota</taxon>
        <taxon>Candidatus Thermofontia</taxon>
        <taxon>Phototrophicales</taxon>
        <taxon>Phototrophicaceae</taxon>
        <taxon>Phototrophicus</taxon>
    </lineage>
</organism>
<reference evidence="9 10" key="1">
    <citation type="submission" date="2020-02" db="EMBL/GenBank/DDBJ databases">
        <authorList>
            <person name="Zheng R.K."/>
            <person name="Sun C.M."/>
        </authorList>
    </citation>
    <scope>NUCLEOTIDE SEQUENCE [LARGE SCALE GENOMIC DNA]</scope>
    <source>
        <strain evidence="10">rifampicinis</strain>
    </source>
</reference>
<protein>
    <submittedName>
        <fullName evidence="9">Carbohydrate ABC transporter permease</fullName>
    </submittedName>
</protein>
<dbReference type="RefSeq" id="WP_195171460.1">
    <property type="nucleotide sequence ID" value="NZ_CP062983.1"/>
</dbReference>
<keyword evidence="10" id="KW-1185">Reference proteome</keyword>
<dbReference type="SUPFAM" id="SSF161098">
    <property type="entry name" value="MetI-like"/>
    <property type="match status" value="1"/>
</dbReference>
<dbReference type="GO" id="GO:0055085">
    <property type="term" value="P:transmembrane transport"/>
    <property type="evidence" value="ECO:0007669"/>
    <property type="project" value="InterPro"/>
</dbReference>
<feature type="transmembrane region" description="Helical" evidence="7">
    <location>
        <begin position="197"/>
        <end position="219"/>
    </location>
</feature>
<feature type="transmembrane region" description="Helical" evidence="7">
    <location>
        <begin position="158"/>
        <end position="176"/>
    </location>
</feature>